<protein>
    <submittedName>
        <fullName evidence="1">DUF2634 domain-containing protein</fullName>
    </submittedName>
</protein>
<dbReference type="InterPro" id="IPR020288">
    <property type="entry name" value="Sheath_initiator"/>
</dbReference>
<gene>
    <name evidence="1" type="ORF">KQI42_00045</name>
</gene>
<dbReference type="RefSeq" id="WP_216515542.1">
    <property type="nucleotide sequence ID" value="NZ_JAHLPM010000001.1"/>
</dbReference>
<evidence type="ECO:0000313" key="1">
    <source>
        <dbReference type="EMBL" id="MBU5436378.1"/>
    </source>
</evidence>
<name>A0ABS6E0F2_9FIRM</name>
<organism evidence="1 2">
    <name type="scientific">Tissierella simiarum</name>
    <dbReference type="NCBI Taxonomy" id="2841534"/>
    <lineage>
        <taxon>Bacteria</taxon>
        <taxon>Bacillati</taxon>
        <taxon>Bacillota</taxon>
        <taxon>Tissierellia</taxon>
        <taxon>Tissierellales</taxon>
        <taxon>Tissierellaceae</taxon>
        <taxon>Tissierella</taxon>
    </lineage>
</organism>
<comment type="caution">
    <text evidence="1">The sequence shown here is derived from an EMBL/GenBank/DDBJ whole genome shotgun (WGS) entry which is preliminary data.</text>
</comment>
<accession>A0ABS6E0F2</accession>
<proteinExistence type="predicted"/>
<sequence>MIPKLEDINIGEEIEIVEQPTFTYRFNFETGEITGYKDGKEAMEQAIYKILETERYKYEIYDWDYGFEVSDLFGKPKPYVYSELKRRIREALLDDDRILEVDNFIFETSEKDVVHTRFTVHTIFGDIDGLKEVNV</sequence>
<dbReference type="Proteomes" id="UP000749471">
    <property type="component" value="Unassembled WGS sequence"/>
</dbReference>
<keyword evidence="2" id="KW-1185">Reference proteome</keyword>
<evidence type="ECO:0000313" key="2">
    <source>
        <dbReference type="Proteomes" id="UP000749471"/>
    </source>
</evidence>
<dbReference type="Pfam" id="PF10934">
    <property type="entry name" value="Sheath_initiator"/>
    <property type="match status" value="1"/>
</dbReference>
<reference evidence="1 2" key="1">
    <citation type="submission" date="2021-06" db="EMBL/GenBank/DDBJ databases">
        <authorList>
            <person name="Sun Q."/>
            <person name="Li D."/>
        </authorList>
    </citation>
    <scope>NUCLEOTIDE SEQUENCE [LARGE SCALE GENOMIC DNA]</scope>
    <source>
        <strain evidence="1 2">MSJ-40</strain>
    </source>
</reference>
<dbReference type="EMBL" id="JAHLPM010000001">
    <property type="protein sequence ID" value="MBU5436378.1"/>
    <property type="molecule type" value="Genomic_DNA"/>
</dbReference>